<dbReference type="GO" id="GO:0006351">
    <property type="term" value="P:DNA-templated transcription"/>
    <property type="evidence" value="ECO:0007669"/>
    <property type="project" value="InterPro"/>
</dbReference>
<reference evidence="7 8" key="1">
    <citation type="journal article" date="2015" name="Genome Biol. Evol.">
        <title>Phylogenomic analyses indicate that early fungi evolved digesting cell walls of algal ancestors of land plants.</title>
        <authorList>
            <person name="Chang Y."/>
            <person name="Wang S."/>
            <person name="Sekimoto S."/>
            <person name="Aerts A.L."/>
            <person name="Choi C."/>
            <person name="Clum A."/>
            <person name="LaButti K.M."/>
            <person name="Lindquist E.A."/>
            <person name="Yee Ngan C."/>
            <person name="Ohm R.A."/>
            <person name="Salamov A.A."/>
            <person name="Grigoriev I.V."/>
            <person name="Spatafora J.W."/>
            <person name="Berbee M.L."/>
        </authorList>
    </citation>
    <scope>NUCLEOTIDE SEQUENCE [LARGE SCALE GENOMIC DNA]</scope>
    <source>
        <strain evidence="7 8">NRRL 28638</strain>
    </source>
</reference>
<dbReference type="GO" id="GO:0003677">
    <property type="term" value="F:DNA binding"/>
    <property type="evidence" value="ECO:0007669"/>
    <property type="project" value="InterPro"/>
</dbReference>
<gene>
    <name evidence="7" type="ORF">CONCODRAFT_78962</name>
</gene>
<evidence type="ECO:0000256" key="5">
    <source>
        <dbReference type="ARBA" id="ARBA00023242"/>
    </source>
</evidence>
<name>A0A137P5J8_CONC2</name>
<dbReference type="GO" id="GO:0000981">
    <property type="term" value="F:DNA-binding transcription factor activity, RNA polymerase II-specific"/>
    <property type="evidence" value="ECO:0007669"/>
    <property type="project" value="InterPro"/>
</dbReference>
<sequence length="525" mass="61584">MPYVSRLINEDFNKKGRIPTKTYSESVELRARTDLSVALRIHSSKYPPSQAYQKHPQQQNFIDYKQLLIPHYFLMETYTKSPHILELPEFFDNFKHNQTPPDYLISAILASSALSSPHKELHLKNFVFYEYNYKLSLIQMSSHSSKPSLPLIQALLILWDSDQLTGKYFRACARLTSALKLCQALNFNEITDKSSPIYRKYSEVQLNSIRRIWSLIGFQDKKNSNLINLPQLIHHQPDEEEMKVRNKNYFDQPIILQSLEKLPQKLVQPIDDWYTKLPPNIKYDTTCLLVRNRQNDPINNMRIIAYLRVLKGKLVILRHFLLKLPLNAENLTLKFKIIEIMMKVCNEQLKLLQDWFKLTADELDLQNEKLLNLTDSEYEDEDDYSDYNQFPKKPSNKKAIYNPSLIPPFPIEYFSELGLSYLQMLITLQKIQKSGLSARKRKWKWKSIDLEYNNLFELMQQFANNWQGSQLVLENFENCYRQLDADGSEMDDVVVELPEPVLELEVELISDNPSGINSTQTAINK</sequence>
<keyword evidence="5" id="KW-0539">Nucleus</keyword>
<feature type="domain" description="Xylanolytic transcriptional activator regulatory" evidence="6">
    <location>
        <begin position="80"/>
        <end position="233"/>
    </location>
</feature>
<dbReference type="GO" id="GO:0005634">
    <property type="term" value="C:nucleus"/>
    <property type="evidence" value="ECO:0007669"/>
    <property type="project" value="UniProtKB-SubCell"/>
</dbReference>
<dbReference type="AlphaFoldDB" id="A0A137P5J8"/>
<comment type="subcellular location">
    <subcellularLocation>
        <location evidence="1">Nucleus</location>
    </subcellularLocation>
</comment>
<proteinExistence type="predicted"/>
<dbReference type="CDD" id="cd12148">
    <property type="entry name" value="fungal_TF_MHR"/>
    <property type="match status" value="1"/>
</dbReference>
<organism evidence="7 8">
    <name type="scientific">Conidiobolus coronatus (strain ATCC 28846 / CBS 209.66 / NRRL 28638)</name>
    <name type="common">Delacroixia coronata</name>
    <dbReference type="NCBI Taxonomy" id="796925"/>
    <lineage>
        <taxon>Eukaryota</taxon>
        <taxon>Fungi</taxon>
        <taxon>Fungi incertae sedis</taxon>
        <taxon>Zoopagomycota</taxon>
        <taxon>Entomophthoromycotina</taxon>
        <taxon>Entomophthoromycetes</taxon>
        <taxon>Entomophthorales</taxon>
        <taxon>Ancylistaceae</taxon>
        <taxon>Conidiobolus</taxon>
    </lineage>
</organism>
<keyword evidence="2" id="KW-0479">Metal-binding</keyword>
<dbReference type="Pfam" id="PF04082">
    <property type="entry name" value="Fungal_trans"/>
    <property type="match status" value="1"/>
</dbReference>
<dbReference type="PANTHER" id="PTHR47338">
    <property type="entry name" value="ZN(II)2CYS6 TRANSCRIPTION FACTOR (EUROFUNG)-RELATED"/>
    <property type="match status" value="1"/>
</dbReference>
<evidence type="ECO:0000313" key="7">
    <source>
        <dbReference type="EMBL" id="KXN70204.1"/>
    </source>
</evidence>
<dbReference type="GO" id="GO:0008270">
    <property type="term" value="F:zinc ion binding"/>
    <property type="evidence" value="ECO:0007669"/>
    <property type="project" value="InterPro"/>
</dbReference>
<evidence type="ECO:0000256" key="4">
    <source>
        <dbReference type="ARBA" id="ARBA00023163"/>
    </source>
</evidence>
<keyword evidence="8" id="KW-1185">Reference proteome</keyword>
<evidence type="ECO:0000256" key="3">
    <source>
        <dbReference type="ARBA" id="ARBA00023015"/>
    </source>
</evidence>
<dbReference type="PANTHER" id="PTHR47338:SF5">
    <property type="entry name" value="ZN(II)2CYS6 TRANSCRIPTION FACTOR (EUROFUNG)"/>
    <property type="match status" value="1"/>
</dbReference>
<dbReference type="InterPro" id="IPR007219">
    <property type="entry name" value="XnlR_reg_dom"/>
</dbReference>
<keyword evidence="3" id="KW-0805">Transcription regulation</keyword>
<dbReference type="InterPro" id="IPR050815">
    <property type="entry name" value="TF_fung"/>
</dbReference>
<protein>
    <recommendedName>
        <fullName evidence="6">Xylanolytic transcriptional activator regulatory domain-containing protein</fullName>
    </recommendedName>
</protein>
<dbReference type="OrthoDB" id="1747771at2759"/>
<dbReference type="Proteomes" id="UP000070444">
    <property type="component" value="Unassembled WGS sequence"/>
</dbReference>
<keyword evidence="4" id="KW-0804">Transcription</keyword>
<evidence type="ECO:0000313" key="8">
    <source>
        <dbReference type="Proteomes" id="UP000070444"/>
    </source>
</evidence>
<evidence type="ECO:0000256" key="1">
    <source>
        <dbReference type="ARBA" id="ARBA00004123"/>
    </source>
</evidence>
<evidence type="ECO:0000259" key="6">
    <source>
        <dbReference type="Pfam" id="PF04082"/>
    </source>
</evidence>
<dbReference type="EMBL" id="KQ964509">
    <property type="protein sequence ID" value="KXN70204.1"/>
    <property type="molecule type" value="Genomic_DNA"/>
</dbReference>
<evidence type="ECO:0000256" key="2">
    <source>
        <dbReference type="ARBA" id="ARBA00022723"/>
    </source>
</evidence>
<accession>A0A137P5J8</accession>